<dbReference type="RefSeq" id="WP_168446311.1">
    <property type="nucleotide sequence ID" value="NZ_JAAXOW010000001.1"/>
</dbReference>
<dbReference type="AlphaFoldDB" id="A0A9X5FBZ7"/>
<comment type="caution">
    <text evidence="1">The sequence shown here is derived from an EMBL/GenBank/DDBJ whole genome shotgun (WGS) entry which is preliminary data.</text>
</comment>
<dbReference type="EMBL" id="JAAXOW010000001">
    <property type="protein sequence ID" value="NKX92262.1"/>
    <property type="molecule type" value="Genomic_DNA"/>
</dbReference>
<organism evidence="1 2">
    <name type="scientific">Sanguibacter hominis ATCC BAA-789</name>
    <dbReference type="NCBI Taxonomy" id="1312740"/>
    <lineage>
        <taxon>Bacteria</taxon>
        <taxon>Bacillati</taxon>
        <taxon>Actinomycetota</taxon>
        <taxon>Actinomycetes</taxon>
        <taxon>Micrococcales</taxon>
        <taxon>Sanguibacteraceae</taxon>
        <taxon>Sanguibacter</taxon>
    </lineage>
</organism>
<evidence type="ECO:0008006" key="3">
    <source>
        <dbReference type="Google" id="ProtNLM"/>
    </source>
</evidence>
<protein>
    <recommendedName>
        <fullName evidence="3">Carboxypeptidase regulatory-like domain-containing protein</fullName>
    </recommendedName>
</protein>
<accession>A0A9X5FBZ7</accession>
<evidence type="ECO:0000313" key="2">
    <source>
        <dbReference type="Proteomes" id="UP000774283"/>
    </source>
</evidence>
<name>A0A9X5FBZ7_9MICO</name>
<keyword evidence="2" id="KW-1185">Reference proteome</keyword>
<gene>
    <name evidence="1" type="ORF">HF995_03070</name>
</gene>
<evidence type="ECO:0000313" key="1">
    <source>
        <dbReference type="EMBL" id="NKX92262.1"/>
    </source>
</evidence>
<dbReference type="Proteomes" id="UP000774283">
    <property type="component" value="Unassembled WGS sequence"/>
</dbReference>
<reference evidence="1 2" key="1">
    <citation type="submission" date="2020-04" db="EMBL/GenBank/DDBJ databases">
        <title>MicrobeNet Type strains.</title>
        <authorList>
            <person name="Nicholson A.C."/>
        </authorList>
    </citation>
    <scope>NUCLEOTIDE SEQUENCE [LARGE SCALE GENOMIC DNA]</scope>
    <source>
        <strain evidence="1 2">ATCC BAA-789</strain>
    </source>
</reference>
<sequence>MDELAGGLLDEVDAQVMRRLRGALEASDPVPRDLVERSLFAMTLAALDAEVMSLQELASYEGAMRSEGGSTVAARTVTFTASALSMMITLTSDDGAVRVDGWVSPPRELEVELRRAGSEPRTVVADEGGRFAFPRVDRGLVGFVLHDVGSGSATLTTPTIEI</sequence>
<proteinExistence type="predicted"/>